<dbReference type="InParanoid" id="A0A804MMK8"/>
<evidence type="ECO:0000313" key="6">
    <source>
        <dbReference type="Proteomes" id="UP000007305"/>
    </source>
</evidence>
<sequence>MVVPKRCWIYHLASLPPFLLVFAGHIWVVDHWWNQHGLGGDNVEGRCRGLH</sequence>
<keyword evidence="4" id="KW-0472">Membrane</keyword>
<comment type="pathway">
    <text evidence="1">Glycan metabolism; pectin biosynthesis.</text>
</comment>
<evidence type="ECO:0000256" key="3">
    <source>
        <dbReference type="ARBA" id="ARBA00022679"/>
    </source>
</evidence>
<dbReference type="AlphaFoldDB" id="A0A804MMK8"/>
<keyword evidence="6" id="KW-1185">Reference proteome</keyword>
<name>A0A804MMK8_MAIZE</name>
<keyword evidence="2" id="KW-0328">Glycosyltransferase</keyword>
<dbReference type="InterPro" id="IPR050748">
    <property type="entry name" value="Glycosyltrans_8_dom-fam"/>
</dbReference>
<organism evidence="5 6">
    <name type="scientific">Zea mays</name>
    <name type="common">Maize</name>
    <dbReference type="NCBI Taxonomy" id="4577"/>
    <lineage>
        <taxon>Eukaryota</taxon>
        <taxon>Viridiplantae</taxon>
        <taxon>Streptophyta</taxon>
        <taxon>Embryophyta</taxon>
        <taxon>Tracheophyta</taxon>
        <taxon>Spermatophyta</taxon>
        <taxon>Magnoliopsida</taxon>
        <taxon>Liliopsida</taxon>
        <taxon>Poales</taxon>
        <taxon>Poaceae</taxon>
        <taxon>PACMAD clade</taxon>
        <taxon>Panicoideae</taxon>
        <taxon>Andropogonodae</taxon>
        <taxon>Andropogoneae</taxon>
        <taxon>Tripsacinae</taxon>
        <taxon>Zea</taxon>
    </lineage>
</organism>
<reference evidence="5" key="2">
    <citation type="submission" date="2019-07" db="EMBL/GenBank/DDBJ databases">
        <authorList>
            <person name="Seetharam A."/>
            <person name="Woodhouse M."/>
            <person name="Cannon E."/>
        </authorList>
    </citation>
    <scope>NUCLEOTIDE SEQUENCE [LARGE SCALE GENOMIC DNA]</scope>
    <source>
        <strain evidence="5">cv. B73</strain>
    </source>
</reference>
<keyword evidence="3" id="KW-0808">Transferase</keyword>
<evidence type="ECO:0000256" key="4">
    <source>
        <dbReference type="SAM" id="Phobius"/>
    </source>
</evidence>
<feature type="transmembrane region" description="Helical" evidence="4">
    <location>
        <begin position="7"/>
        <end position="28"/>
    </location>
</feature>
<reference evidence="5" key="3">
    <citation type="submission" date="2021-05" db="UniProtKB">
        <authorList>
            <consortium name="EnsemblPlants"/>
        </authorList>
    </citation>
    <scope>IDENTIFICATION</scope>
    <source>
        <strain evidence="5">cv. B73</strain>
    </source>
</reference>
<dbReference type="Gramene" id="Zm00001eb097770_T001">
    <property type="protein sequence ID" value="Zm00001eb097770_P001"/>
    <property type="gene ID" value="Zm00001eb097770"/>
</dbReference>
<evidence type="ECO:0000256" key="1">
    <source>
        <dbReference type="ARBA" id="ARBA00004877"/>
    </source>
</evidence>
<dbReference type="GO" id="GO:0016757">
    <property type="term" value="F:glycosyltransferase activity"/>
    <property type="evidence" value="ECO:0007669"/>
    <property type="project" value="UniProtKB-KW"/>
</dbReference>
<evidence type="ECO:0000256" key="2">
    <source>
        <dbReference type="ARBA" id="ARBA00022676"/>
    </source>
</evidence>
<proteinExistence type="predicted"/>
<reference evidence="6" key="1">
    <citation type="submission" date="2015-12" db="EMBL/GenBank/DDBJ databases">
        <title>Update maize B73 reference genome by single molecule sequencing technologies.</title>
        <authorList>
            <consortium name="Maize Genome Sequencing Project"/>
            <person name="Ware D."/>
        </authorList>
    </citation>
    <scope>NUCLEOTIDE SEQUENCE [LARGE SCALE GENOMIC DNA]</scope>
    <source>
        <strain evidence="6">cv. B73</strain>
    </source>
</reference>
<keyword evidence="4" id="KW-1133">Transmembrane helix</keyword>
<evidence type="ECO:0000313" key="5">
    <source>
        <dbReference type="EnsemblPlants" id="Zm00001eb097770_P001"/>
    </source>
</evidence>
<keyword evidence="4" id="KW-0812">Transmembrane</keyword>
<dbReference type="PANTHER" id="PTHR13778:SF67">
    <property type="entry name" value="HEXOSYLTRANSFERASE"/>
    <property type="match status" value="1"/>
</dbReference>
<accession>A0A804MMK8</accession>
<dbReference type="EnsemblPlants" id="Zm00001eb097770_T001">
    <property type="protein sequence ID" value="Zm00001eb097770_P001"/>
    <property type="gene ID" value="Zm00001eb097770"/>
</dbReference>
<dbReference type="Proteomes" id="UP000007305">
    <property type="component" value="Chromosome 2"/>
</dbReference>
<dbReference type="PANTHER" id="PTHR13778">
    <property type="entry name" value="GLYCOSYLTRANSFERASE 8 DOMAIN-CONTAINING PROTEIN"/>
    <property type="match status" value="1"/>
</dbReference>
<protein>
    <submittedName>
        <fullName evidence="5">Uncharacterized protein</fullName>
    </submittedName>
</protein>